<evidence type="ECO:0000313" key="3">
    <source>
        <dbReference type="Proteomes" id="UP000611215"/>
    </source>
</evidence>
<keyword evidence="1" id="KW-0812">Transmembrane</keyword>
<reference evidence="2 3" key="1">
    <citation type="submission" date="2020-11" db="EMBL/GenBank/DDBJ databases">
        <title>Winogradskyella marina sp. nov., isolated from marine sediment.</title>
        <authorList>
            <person name="Bo J."/>
            <person name="Wang S."/>
            <person name="Song X."/>
            <person name="Du Z."/>
        </authorList>
    </citation>
    <scope>NUCLEOTIDE SEQUENCE [LARGE SCALE GENOMIC DNA]</scope>
    <source>
        <strain evidence="2 3">F6397</strain>
    </source>
</reference>
<dbReference type="RefSeq" id="WP_195872763.1">
    <property type="nucleotide sequence ID" value="NZ_JADOET010000024.1"/>
</dbReference>
<name>A0ABS0EM19_9FLAO</name>
<dbReference type="EMBL" id="JADOET010000024">
    <property type="protein sequence ID" value="MBF8151510.1"/>
    <property type="molecule type" value="Genomic_DNA"/>
</dbReference>
<keyword evidence="3" id="KW-1185">Reference proteome</keyword>
<feature type="transmembrane region" description="Helical" evidence="1">
    <location>
        <begin position="40"/>
        <end position="60"/>
    </location>
</feature>
<dbReference type="Proteomes" id="UP000611215">
    <property type="component" value="Unassembled WGS sequence"/>
</dbReference>
<evidence type="ECO:0000313" key="2">
    <source>
        <dbReference type="EMBL" id="MBF8151510.1"/>
    </source>
</evidence>
<sequence>MLTKHLKTDKVQRLIYGIGLILWIFIWVNDLSFIFNASVFGIYLWQVIIPALLLIGQLIFNNKTLWTILIVYVSLYSLWFIWNIVVTDILIDIQRDYLPRAFWTFEKILNWIIMLTVLGFTNWIIWKIKPIAKIKTK</sequence>
<keyword evidence="1" id="KW-1133">Transmembrane helix</keyword>
<keyword evidence="1" id="KW-0472">Membrane</keyword>
<comment type="caution">
    <text evidence="2">The sequence shown here is derived from an EMBL/GenBank/DDBJ whole genome shotgun (WGS) entry which is preliminary data.</text>
</comment>
<evidence type="ECO:0000256" key="1">
    <source>
        <dbReference type="SAM" id="Phobius"/>
    </source>
</evidence>
<proteinExistence type="predicted"/>
<accession>A0ABS0EM19</accession>
<feature type="transmembrane region" description="Helical" evidence="1">
    <location>
        <begin position="65"/>
        <end position="85"/>
    </location>
</feature>
<organism evidence="2 3">
    <name type="scientific">Winogradskyella marina</name>
    <dbReference type="NCBI Taxonomy" id="2785530"/>
    <lineage>
        <taxon>Bacteria</taxon>
        <taxon>Pseudomonadati</taxon>
        <taxon>Bacteroidota</taxon>
        <taxon>Flavobacteriia</taxon>
        <taxon>Flavobacteriales</taxon>
        <taxon>Flavobacteriaceae</taxon>
        <taxon>Winogradskyella</taxon>
    </lineage>
</organism>
<gene>
    <name evidence="2" type="ORF">ITJ86_16525</name>
</gene>
<feature type="transmembrane region" description="Helical" evidence="1">
    <location>
        <begin position="108"/>
        <end position="126"/>
    </location>
</feature>
<feature type="transmembrane region" description="Helical" evidence="1">
    <location>
        <begin position="14"/>
        <end position="34"/>
    </location>
</feature>
<protein>
    <submittedName>
        <fullName evidence="2">Uncharacterized protein</fullName>
    </submittedName>
</protein>